<evidence type="ECO:0000313" key="3">
    <source>
        <dbReference type="EMBL" id="KIW33414.1"/>
    </source>
</evidence>
<accession>A0A0D2DCH9</accession>
<dbReference type="PANTHER" id="PTHR28034">
    <property type="entry name" value="SET1 COMPLEX COMPONENT SHG1"/>
    <property type="match status" value="1"/>
</dbReference>
<dbReference type="OrthoDB" id="5579731at2759"/>
<dbReference type="AlphaFoldDB" id="A0A0D2DCH9"/>
<keyword evidence="4" id="KW-1185">Reference proteome</keyword>
<name>A0A0D2DCH9_9EURO</name>
<evidence type="ECO:0000259" key="2">
    <source>
        <dbReference type="Pfam" id="PF05205"/>
    </source>
</evidence>
<dbReference type="GeneID" id="27339460"/>
<sequence length="424" mass="49148">MADTVMADAPPVESPPPFSLRPRFKISDLPLVKEQRSTIDALLLKFKKKGGYDSLRKQVWASYNTSDAKTALTEQIHTIAEAEIEKDPNLLSRERGKAATLIQGAVDRSGIYQDVESRIDQEIARHLSTVLDAVRDIRREDVGAEVAAEEEQRGGKSDEQYAAETQNRAAEREKNRARMEQLLRETAELKAKIKQEEERKRKKEEAKREEEEKKKREAEAEERRIEREKRRKEEEEREAERVKARDERHRKREEERRERYARYEKEREKERDRDRERDKDRDHERTSRKSTDRRDSVAGSTAAKDVQTDEKDLEATALELLLSEGKKMAENLKYTTARGNMLRRTDFPDEETDLEKATNASPTVEADPATKSHPSKKKTNLNQLAAGVPVKIARKAKPEASAIPHHLIMRNAPFEKEDLAQHRR</sequence>
<dbReference type="PANTHER" id="PTHR28034:SF1">
    <property type="entry name" value="NUCLEOMORPHIN"/>
    <property type="match status" value="1"/>
</dbReference>
<dbReference type="Proteomes" id="UP000054466">
    <property type="component" value="Unassembled WGS sequence"/>
</dbReference>
<dbReference type="HOGENOM" id="CLU_647227_0_0_1"/>
<dbReference type="InterPro" id="IPR055264">
    <property type="entry name" value="BOD1/SHG1_dom"/>
</dbReference>
<proteinExistence type="predicted"/>
<dbReference type="Pfam" id="PF05205">
    <property type="entry name" value="COMPASS-Shg1"/>
    <property type="match status" value="1"/>
</dbReference>
<feature type="region of interest" description="Disordered" evidence="1">
    <location>
        <begin position="191"/>
        <end position="311"/>
    </location>
</feature>
<reference evidence="3 4" key="1">
    <citation type="submission" date="2015-01" db="EMBL/GenBank/DDBJ databases">
        <title>The Genome Sequence of Cladophialophora immunda CBS83496.</title>
        <authorList>
            <consortium name="The Broad Institute Genomics Platform"/>
            <person name="Cuomo C."/>
            <person name="de Hoog S."/>
            <person name="Gorbushina A."/>
            <person name="Stielow B."/>
            <person name="Teixiera M."/>
            <person name="Abouelleil A."/>
            <person name="Chapman S.B."/>
            <person name="Priest M."/>
            <person name="Young S.K."/>
            <person name="Wortman J."/>
            <person name="Nusbaum C."/>
            <person name="Birren B."/>
        </authorList>
    </citation>
    <scope>NUCLEOTIDE SEQUENCE [LARGE SCALE GENOMIC DNA]</scope>
    <source>
        <strain evidence="3 4">CBS 83496</strain>
    </source>
</reference>
<dbReference type="VEuPathDB" id="FungiDB:PV07_00266"/>
<feature type="compositionally biased region" description="Basic and acidic residues" evidence="1">
    <location>
        <begin position="150"/>
        <end position="159"/>
    </location>
</feature>
<feature type="region of interest" description="Disordered" evidence="1">
    <location>
        <begin position="343"/>
        <end position="383"/>
    </location>
</feature>
<dbReference type="EMBL" id="KN847040">
    <property type="protein sequence ID" value="KIW33414.1"/>
    <property type="molecule type" value="Genomic_DNA"/>
</dbReference>
<gene>
    <name evidence="3" type="ORF">PV07_00266</name>
</gene>
<dbReference type="RefSeq" id="XP_016253630.1">
    <property type="nucleotide sequence ID" value="XM_016386702.1"/>
</dbReference>
<evidence type="ECO:0000313" key="4">
    <source>
        <dbReference type="Proteomes" id="UP000054466"/>
    </source>
</evidence>
<feature type="domain" description="BOD1/SHG1" evidence="2">
    <location>
        <begin position="42"/>
        <end position="143"/>
    </location>
</feature>
<organism evidence="3 4">
    <name type="scientific">Cladophialophora immunda</name>
    <dbReference type="NCBI Taxonomy" id="569365"/>
    <lineage>
        <taxon>Eukaryota</taxon>
        <taxon>Fungi</taxon>
        <taxon>Dikarya</taxon>
        <taxon>Ascomycota</taxon>
        <taxon>Pezizomycotina</taxon>
        <taxon>Eurotiomycetes</taxon>
        <taxon>Chaetothyriomycetidae</taxon>
        <taxon>Chaetothyriales</taxon>
        <taxon>Herpotrichiellaceae</taxon>
        <taxon>Cladophialophora</taxon>
    </lineage>
</organism>
<feature type="compositionally biased region" description="Basic and acidic residues" evidence="1">
    <location>
        <begin position="191"/>
        <end position="296"/>
    </location>
</feature>
<feature type="region of interest" description="Disordered" evidence="1">
    <location>
        <begin position="145"/>
        <end position="175"/>
    </location>
</feature>
<protein>
    <recommendedName>
        <fullName evidence="2">BOD1/SHG1 domain-containing protein</fullName>
    </recommendedName>
</protein>
<evidence type="ECO:0000256" key="1">
    <source>
        <dbReference type="SAM" id="MobiDB-lite"/>
    </source>
</evidence>
<dbReference type="STRING" id="569365.A0A0D2DCH9"/>